<reference evidence="1 2" key="1">
    <citation type="journal article" date="2019" name="Commun. Biol.">
        <title>The bagworm genome reveals a unique fibroin gene that provides high tensile strength.</title>
        <authorList>
            <person name="Kono N."/>
            <person name="Nakamura H."/>
            <person name="Ohtoshi R."/>
            <person name="Tomita M."/>
            <person name="Numata K."/>
            <person name="Arakawa K."/>
        </authorList>
    </citation>
    <scope>NUCLEOTIDE SEQUENCE [LARGE SCALE GENOMIC DNA]</scope>
</reference>
<gene>
    <name evidence="1" type="ORF">EVAR_21222_1</name>
</gene>
<sequence>MTSKPRYVPFVDCLADIPEETTRSLNQPVNVYTTITPPSVIPVEEDTFLEKIYKCCLCSCCKIGSDEMDSPLNNPTSALTGRIGNSYDLTKDSPQRIEGLPTLVSSRALDTDFSKSTVKLHDENEYSGAVSRDSKDTSRCGTLKSGEKCSFISEVLNYDVFLRSLEWFDNSLTRRKRNRMVTCDQWVRYENEGIELRLYKSIRLRICLLTHDLLVSVRVHAKSNEKTYRFTVDQTTPSTVKLNVLCSVLDEVYMSEGLSPGHATLPRRSSSPIPHDADRDRFSFNKSGLQVIRQKYLPRNPCMFSFNRVRCHNILQTSPRLRRRAAGAAAAIVSPSSAIVRVATYPTLERTIL</sequence>
<comment type="caution">
    <text evidence="1">The sequence shown here is derived from an EMBL/GenBank/DDBJ whole genome shotgun (WGS) entry which is preliminary data.</text>
</comment>
<name>A0A4C1UPF6_EUMVA</name>
<evidence type="ECO:0000313" key="2">
    <source>
        <dbReference type="Proteomes" id="UP000299102"/>
    </source>
</evidence>
<dbReference type="EMBL" id="BGZK01000202">
    <property type="protein sequence ID" value="GBP28100.1"/>
    <property type="molecule type" value="Genomic_DNA"/>
</dbReference>
<proteinExistence type="predicted"/>
<dbReference type="OrthoDB" id="7435635at2759"/>
<dbReference type="Proteomes" id="UP000299102">
    <property type="component" value="Unassembled WGS sequence"/>
</dbReference>
<evidence type="ECO:0000313" key="1">
    <source>
        <dbReference type="EMBL" id="GBP28100.1"/>
    </source>
</evidence>
<accession>A0A4C1UPF6</accession>
<keyword evidence="2" id="KW-1185">Reference proteome</keyword>
<protein>
    <submittedName>
        <fullName evidence="1">Uncharacterized protein</fullName>
    </submittedName>
</protein>
<organism evidence="1 2">
    <name type="scientific">Eumeta variegata</name>
    <name type="common">Bagworm moth</name>
    <name type="synonym">Eumeta japonica</name>
    <dbReference type="NCBI Taxonomy" id="151549"/>
    <lineage>
        <taxon>Eukaryota</taxon>
        <taxon>Metazoa</taxon>
        <taxon>Ecdysozoa</taxon>
        <taxon>Arthropoda</taxon>
        <taxon>Hexapoda</taxon>
        <taxon>Insecta</taxon>
        <taxon>Pterygota</taxon>
        <taxon>Neoptera</taxon>
        <taxon>Endopterygota</taxon>
        <taxon>Lepidoptera</taxon>
        <taxon>Glossata</taxon>
        <taxon>Ditrysia</taxon>
        <taxon>Tineoidea</taxon>
        <taxon>Psychidae</taxon>
        <taxon>Oiketicinae</taxon>
        <taxon>Eumeta</taxon>
    </lineage>
</organism>
<dbReference type="AlphaFoldDB" id="A0A4C1UPF6"/>